<protein>
    <recommendedName>
        <fullName evidence="3">Transposase</fullName>
    </recommendedName>
</protein>
<dbReference type="AlphaFoldDB" id="A0AAE3R1R7"/>
<evidence type="ECO:0008006" key="3">
    <source>
        <dbReference type="Google" id="ProtNLM"/>
    </source>
</evidence>
<reference evidence="1" key="1">
    <citation type="submission" date="2023-05" db="EMBL/GenBank/DDBJ databases">
        <authorList>
            <person name="Zhang X."/>
        </authorList>
    </citation>
    <scope>NUCLEOTIDE SEQUENCE</scope>
    <source>
        <strain evidence="1">BD1B2-1</strain>
    </source>
</reference>
<sequence length="45" mass="5255">MQYTQLKGLKKKRVIVIWVEIYVSYAEALTPEMALKLKRVDKASD</sequence>
<keyword evidence="2" id="KW-1185">Reference proteome</keyword>
<name>A0AAE3R1R7_9BACT</name>
<organism evidence="1 2">
    <name type="scientific">Xanthocytophaga agilis</name>
    <dbReference type="NCBI Taxonomy" id="3048010"/>
    <lineage>
        <taxon>Bacteria</taxon>
        <taxon>Pseudomonadati</taxon>
        <taxon>Bacteroidota</taxon>
        <taxon>Cytophagia</taxon>
        <taxon>Cytophagales</taxon>
        <taxon>Rhodocytophagaceae</taxon>
        <taxon>Xanthocytophaga</taxon>
    </lineage>
</organism>
<dbReference type="Proteomes" id="UP001232063">
    <property type="component" value="Unassembled WGS sequence"/>
</dbReference>
<proteinExistence type="predicted"/>
<evidence type="ECO:0000313" key="2">
    <source>
        <dbReference type="Proteomes" id="UP001232063"/>
    </source>
</evidence>
<accession>A0AAE3R1R7</accession>
<comment type="caution">
    <text evidence="1">The sequence shown here is derived from an EMBL/GenBank/DDBJ whole genome shotgun (WGS) entry which is preliminary data.</text>
</comment>
<dbReference type="EMBL" id="JASJOU010000001">
    <property type="protein sequence ID" value="MDJ1499855.1"/>
    <property type="molecule type" value="Genomic_DNA"/>
</dbReference>
<evidence type="ECO:0000313" key="1">
    <source>
        <dbReference type="EMBL" id="MDJ1499855.1"/>
    </source>
</evidence>
<gene>
    <name evidence="1" type="ORF">QNI22_04335</name>
</gene>